<dbReference type="SUPFAM" id="SSF55781">
    <property type="entry name" value="GAF domain-like"/>
    <property type="match status" value="1"/>
</dbReference>
<dbReference type="InterPro" id="IPR001610">
    <property type="entry name" value="PAC"/>
</dbReference>
<keyword evidence="6" id="KW-0805">Transcription regulation</keyword>
<keyword evidence="8" id="KW-0597">Phosphoprotein</keyword>
<dbReference type="CDD" id="cd00156">
    <property type="entry name" value="REC"/>
    <property type="match status" value="1"/>
</dbReference>
<dbReference type="Pfam" id="PF04967">
    <property type="entry name" value="HTH_10"/>
    <property type="match status" value="1"/>
</dbReference>
<dbReference type="RefSeq" id="WP_229113961.1">
    <property type="nucleotide sequence ID" value="NZ_CP064787.1"/>
</dbReference>
<dbReference type="PROSITE" id="PS50110">
    <property type="entry name" value="RESPONSE_REGULATORY"/>
    <property type="match status" value="1"/>
</dbReference>
<dbReference type="InterPro" id="IPR011006">
    <property type="entry name" value="CheY-like_superfamily"/>
</dbReference>
<evidence type="ECO:0000259" key="11">
    <source>
        <dbReference type="PROSITE" id="PS50110"/>
    </source>
</evidence>
<dbReference type="InterPro" id="IPR035965">
    <property type="entry name" value="PAS-like_dom_sf"/>
</dbReference>
<dbReference type="GO" id="GO:0000160">
    <property type="term" value="P:phosphorelay signal transduction system"/>
    <property type="evidence" value="ECO:0007669"/>
    <property type="project" value="InterPro"/>
</dbReference>
<evidence type="ECO:0000259" key="13">
    <source>
        <dbReference type="PROSITE" id="PS50113"/>
    </source>
</evidence>
<dbReference type="GO" id="GO:0016301">
    <property type="term" value="F:kinase activity"/>
    <property type="evidence" value="ECO:0007669"/>
    <property type="project" value="UniProtKB-KW"/>
</dbReference>
<dbReference type="InterPro" id="IPR000014">
    <property type="entry name" value="PAS"/>
</dbReference>
<dbReference type="Pfam" id="PF13185">
    <property type="entry name" value="GAF_2"/>
    <property type="match status" value="1"/>
</dbReference>
<dbReference type="SUPFAM" id="SSF52172">
    <property type="entry name" value="CheY-like"/>
    <property type="match status" value="1"/>
</dbReference>
<accession>A0A897MVF6</accession>
<evidence type="ECO:0000256" key="10">
    <source>
        <dbReference type="SAM" id="MobiDB-lite"/>
    </source>
</evidence>
<dbReference type="Pfam" id="PF15915">
    <property type="entry name" value="BAT"/>
    <property type="match status" value="1"/>
</dbReference>
<keyword evidence="5" id="KW-0157">Chromophore</keyword>
<feature type="domain" description="PAS" evidence="12">
    <location>
        <begin position="148"/>
        <end position="221"/>
    </location>
</feature>
<dbReference type="AlphaFoldDB" id="A0A897MVF6"/>
<dbReference type="PANTHER" id="PTHR47429">
    <property type="entry name" value="PROTEIN TWIN LOV 1"/>
    <property type="match status" value="1"/>
</dbReference>
<dbReference type="SMART" id="SM00086">
    <property type="entry name" value="PAC"/>
    <property type="match status" value="1"/>
</dbReference>
<feature type="region of interest" description="Disordered" evidence="10">
    <location>
        <begin position="1"/>
        <end position="23"/>
    </location>
</feature>
<organism evidence="14 15">
    <name type="scientific">Halapricum desulfuricans</name>
    <dbReference type="NCBI Taxonomy" id="2841257"/>
    <lineage>
        <taxon>Archaea</taxon>
        <taxon>Methanobacteriati</taxon>
        <taxon>Methanobacteriota</taxon>
        <taxon>Stenosarchaea group</taxon>
        <taxon>Halobacteria</taxon>
        <taxon>Halobacteriales</taxon>
        <taxon>Haloarculaceae</taxon>
        <taxon>Halapricum</taxon>
    </lineage>
</organism>
<proteinExistence type="predicted"/>
<keyword evidence="3" id="KW-0808">Transferase</keyword>
<evidence type="ECO:0000256" key="4">
    <source>
        <dbReference type="ARBA" id="ARBA00022777"/>
    </source>
</evidence>
<keyword evidence="2" id="KW-0288">FMN</keyword>
<feature type="domain" description="Response regulatory" evidence="11">
    <location>
        <begin position="9"/>
        <end position="124"/>
    </location>
</feature>
<dbReference type="GeneID" id="68853794"/>
<dbReference type="CDD" id="cd00130">
    <property type="entry name" value="PAS"/>
    <property type="match status" value="1"/>
</dbReference>
<keyword evidence="7" id="KW-0804">Transcription</keyword>
<keyword evidence="4" id="KW-0418">Kinase</keyword>
<evidence type="ECO:0000256" key="6">
    <source>
        <dbReference type="ARBA" id="ARBA00023015"/>
    </source>
</evidence>
<feature type="coiled-coil region" evidence="9">
    <location>
        <begin position="267"/>
        <end position="294"/>
    </location>
</feature>
<evidence type="ECO:0000256" key="9">
    <source>
        <dbReference type="SAM" id="Coils"/>
    </source>
</evidence>
<dbReference type="Proteomes" id="UP000663525">
    <property type="component" value="Chromosome"/>
</dbReference>
<evidence type="ECO:0000256" key="8">
    <source>
        <dbReference type="PROSITE-ProRule" id="PRU00169"/>
    </source>
</evidence>
<evidence type="ECO:0000256" key="1">
    <source>
        <dbReference type="ARBA" id="ARBA00022630"/>
    </source>
</evidence>
<dbReference type="Gene3D" id="3.30.450.20">
    <property type="entry name" value="PAS domain"/>
    <property type="match status" value="1"/>
</dbReference>
<dbReference type="InterPro" id="IPR029016">
    <property type="entry name" value="GAF-like_dom_sf"/>
</dbReference>
<dbReference type="EMBL" id="CP064787">
    <property type="protein sequence ID" value="QSG04494.1"/>
    <property type="molecule type" value="Genomic_DNA"/>
</dbReference>
<dbReference type="InterPro" id="IPR007050">
    <property type="entry name" value="HTH_bacterioopsin"/>
</dbReference>
<dbReference type="InterPro" id="IPR000700">
    <property type="entry name" value="PAS-assoc_C"/>
</dbReference>
<dbReference type="InterPro" id="IPR001789">
    <property type="entry name" value="Sig_transdc_resp-reg_receiver"/>
</dbReference>
<dbReference type="InterPro" id="IPR031803">
    <property type="entry name" value="BAT_GAF/HTH-assoc"/>
</dbReference>
<evidence type="ECO:0000256" key="2">
    <source>
        <dbReference type="ARBA" id="ARBA00022643"/>
    </source>
</evidence>
<feature type="domain" description="PAC" evidence="13">
    <location>
        <begin position="224"/>
        <end position="276"/>
    </location>
</feature>
<dbReference type="PROSITE" id="PS50112">
    <property type="entry name" value="PAS"/>
    <property type="match status" value="1"/>
</dbReference>
<gene>
    <name evidence="14" type="primary">fhlA</name>
    <name evidence="14" type="ORF">HSR121_0133</name>
</gene>
<evidence type="ECO:0000259" key="12">
    <source>
        <dbReference type="PROSITE" id="PS50112"/>
    </source>
</evidence>
<dbReference type="SUPFAM" id="SSF55785">
    <property type="entry name" value="PYP-like sensor domain (PAS domain)"/>
    <property type="match status" value="1"/>
</dbReference>
<keyword evidence="9" id="KW-0175">Coiled coil</keyword>
<evidence type="ECO:0000256" key="3">
    <source>
        <dbReference type="ARBA" id="ARBA00022679"/>
    </source>
</evidence>
<sequence length="657" mass="71986">MTAASETRRLLRVGETPRSGPVDADSLERAIEGAVVVESDFPAALDRVTDGDVDGAVVDHRESGFDGIAFLRAVRQDRPSFPVVLVPATDDGSVARRAVEENVTAYVPASGDDTLELVAQKVKQHVGARSSERGRVRMPISDLTAEEEQRLKERAMDEAPVGMTIADATLPDEPLIYVNDAFERITGYSKQETVGVNCRFLQGPDTDIEKTHEIRDALDAGESVSVEMRNYHKDGSEFWNELKITPIRDDEGEITNFVAFQQDVTGRKEAELQLERERERLQRLLDRINGLIGDVTEIVVTADSTDDVYARSAERIEDDEAVSRAWIGEYDPGARVVRTRAGGDGEIDLTAGDAGPLAAAIDEQSLARLDDAPADPVGCRDEETGVVIPLTYRRTTYGVLAVYSRTQTFDEEETTVLQALGRSIGAAVNDLLSKQTVTTDTVIEIGVELHDATPLTRLARALGERAVHENTLIRHDGDLLLLFEVDGETDAVVDAAESIPEVIGVTVLADEDDPMIEVALERPAFVGTLSEFGAQITTVEFDANAVELRFGVATEQNGRAIVDELEDSYETVELIAYHESDQPAQTRQGFRAAVEDELTARQLTALQKAYVSGFFEWPRRSDGDQLAASMDVVPSTFYQHLRAAEKKLLTAFFEGDS</sequence>
<dbReference type="PANTHER" id="PTHR47429:SF2">
    <property type="entry name" value="PROTEIN TWIN LOV 1"/>
    <property type="match status" value="1"/>
</dbReference>
<evidence type="ECO:0000256" key="7">
    <source>
        <dbReference type="ARBA" id="ARBA00023163"/>
    </source>
</evidence>
<evidence type="ECO:0000256" key="5">
    <source>
        <dbReference type="ARBA" id="ARBA00022991"/>
    </source>
</evidence>
<evidence type="ECO:0000313" key="14">
    <source>
        <dbReference type="EMBL" id="QSG04494.1"/>
    </source>
</evidence>
<dbReference type="PROSITE" id="PS50113">
    <property type="entry name" value="PAC"/>
    <property type="match status" value="1"/>
</dbReference>
<dbReference type="Gene3D" id="3.30.450.40">
    <property type="match status" value="1"/>
</dbReference>
<evidence type="ECO:0000313" key="15">
    <source>
        <dbReference type="Proteomes" id="UP000663525"/>
    </source>
</evidence>
<dbReference type="NCBIfam" id="TIGR00229">
    <property type="entry name" value="sensory_box"/>
    <property type="match status" value="1"/>
</dbReference>
<feature type="modified residue" description="4-aspartylphosphate" evidence="8">
    <location>
        <position position="59"/>
    </location>
</feature>
<name>A0A897MVF6_9EURY</name>
<protein>
    <submittedName>
        <fullName evidence="14">Light- and oxygen-sensing transcriptionregulator</fullName>
    </submittedName>
</protein>
<dbReference type="InterPro" id="IPR003018">
    <property type="entry name" value="GAF"/>
</dbReference>
<keyword evidence="1" id="KW-0285">Flavoprotein</keyword>
<dbReference type="Gene3D" id="3.40.50.2300">
    <property type="match status" value="1"/>
</dbReference>
<reference evidence="14" key="1">
    <citation type="submission" date="2020-11" db="EMBL/GenBank/DDBJ databases">
        <title>Carbohydrate-dependent, anaerobic sulfur respiration: A novel catabolism in halophilic archaea.</title>
        <authorList>
            <person name="Sorokin D.Y."/>
            <person name="Messina E."/>
            <person name="Smedile F."/>
            <person name="La Cono V."/>
            <person name="Hallsworth J.E."/>
            <person name="Yakimov M.M."/>
        </authorList>
    </citation>
    <scope>NUCLEOTIDE SEQUENCE</scope>
    <source>
        <strain evidence="14">HSR12-1</strain>
    </source>
</reference>
<dbReference type="Pfam" id="PF13426">
    <property type="entry name" value="PAS_9"/>
    <property type="match status" value="1"/>
</dbReference>